<dbReference type="AlphaFoldDB" id="X1J9N0"/>
<reference evidence="1" key="1">
    <citation type="journal article" date="2014" name="Front. Microbiol.">
        <title>High frequency of phylogenetically diverse reductive dehalogenase-homologous genes in deep subseafloor sedimentary metagenomes.</title>
        <authorList>
            <person name="Kawai M."/>
            <person name="Futagami T."/>
            <person name="Toyoda A."/>
            <person name="Takaki Y."/>
            <person name="Nishi S."/>
            <person name="Hori S."/>
            <person name="Arai W."/>
            <person name="Tsubouchi T."/>
            <person name="Morono Y."/>
            <person name="Uchiyama I."/>
            <person name="Ito T."/>
            <person name="Fujiyama A."/>
            <person name="Inagaki F."/>
            <person name="Takami H."/>
        </authorList>
    </citation>
    <scope>NUCLEOTIDE SEQUENCE</scope>
    <source>
        <strain evidence="1">Expedition CK06-06</strain>
    </source>
</reference>
<accession>X1J9N0</accession>
<evidence type="ECO:0000313" key="1">
    <source>
        <dbReference type="EMBL" id="GAH90677.1"/>
    </source>
</evidence>
<sequence>MVNFSSQAMSLQTLIDIDYWDVGIVSEDSKQYYRAYFTFQGDHKCIPIFTPV</sequence>
<comment type="caution">
    <text evidence="1">The sequence shown here is derived from an EMBL/GenBank/DDBJ whole genome shotgun (WGS) entry which is preliminary data.</text>
</comment>
<name>X1J9N0_9ZZZZ</name>
<protein>
    <submittedName>
        <fullName evidence="1">Uncharacterized protein</fullName>
    </submittedName>
</protein>
<proteinExistence type="predicted"/>
<feature type="non-terminal residue" evidence="1">
    <location>
        <position position="52"/>
    </location>
</feature>
<organism evidence="1">
    <name type="scientific">marine sediment metagenome</name>
    <dbReference type="NCBI Taxonomy" id="412755"/>
    <lineage>
        <taxon>unclassified sequences</taxon>
        <taxon>metagenomes</taxon>
        <taxon>ecological metagenomes</taxon>
    </lineage>
</organism>
<dbReference type="EMBL" id="BARU01049054">
    <property type="protein sequence ID" value="GAH90677.1"/>
    <property type="molecule type" value="Genomic_DNA"/>
</dbReference>
<gene>
    <name evidence="1" type="ORF">S03H2_72494</name>
</gene>